<accession>A0ABQ6M9L9</accession>
<keyword evidence="9" id="KW-1185">Reference proteome</keyword>
<evidence type="ECO:0000259" key="7">
    <source>
        <dbReference type="PROSITE" id="PS51778"/>
    </source>
</evidence>
<dbReference type="EMBL" id="BRYB01003874">
    <property type="protein sequence ID" value="GMI22062.1"/>
    <property type="molecule type" value="Genomic_DNA"/>
</dbReference>
<dbReference type="PANTHER" id="PTHR46296">
    <property type="entry name" value="BNAA05G37250D PROTEIN"/>
    <property type="match status" value="1"/>
</dbReference>
<dbReference type="Gene3D" id="2.60.40.150">
    <property type="entry name" value="C2 domain"/>
    <property type="match status" value="1"/>
</dbReference>
<dbReference type="Pfam" id="PF00168">
    <property type="entry name" value="C2"/>
    <property type="match status" value="1"/>
</dbReference>
<dbReference type="CDD" id="cd00030">
    <property type="entry name" value="C2"/>
    <property type="match status" value="1"/>
</dbReference>
<protein>
    <recommendedName>
        <fullName evidence="10">C2 domain-containing protein</fullName>
    </recommendedName>
</protein>
<feature type="region of interest" description="Disordered" evidence="4">
    <location>
        <begin position="168"/>
        <end position="209"/>
    </location>
</feature>
<dbReference type="InterPro" id="IPR035892">
    <property type="entry name" value="C2_domain_sf"/>
</dbReference>
<gene>
    <name evidence="8" type="ORF">TeGR_g10211</name>
</gene>
<feature type="compositionally biased region" description="Polar residues" evidence="4">
    <location>
        <begin position="1"/>
        <end position="21"/>
    </location>
</feature>
<dbReference type="InterPro" id="IPR031968">
    <property type="entry name" value="VASt"/>
</dbReference>
<feature type="coiled-coil region" evidence="3">
    <location>
        <begin position="126"/>
        <end position="153"/>
    </location>
</feature>
<sequence length="1057" mass="114852">MASNPPLSPESQNLINTTSGWRRNRPSFNLEGHEEEEERVPSFAERHDESGGRLLSGGDPHDADDIEWSSSSEEEGGPLTGLQTAVKSVVHGAMLTTTHLPDTARFTLRQKDKLFSLGKNAAVSGKQELKQGMDETEQGVDEAEEKLKVEVERVRKKSVFQKIGNAFSPKKGDANAEEDEVHPGAPAPGVLPPSVSSPPSSSGVAAAAAQAVEESDDNWRWFTLRDLCSRLIAGVNLGVRRRSNKTFTGAFTGEEAILWILADEKNPARAAPEALQLAQALLDYGFVQRMSAHRQLHDTHLRHTDVSAKKRFKNNATVYRPVKVMVAPWRLHVNIHSCSNLPPKSAIGKAFTGEINPYIKLELGDDEQKTKVVMGSASPTFHEHFSFGLDDPSAAQLRVRANQYETLLEDSYLCSAQLSLYSLPVRDASEGLVDQMRKSPPYLIALRRDPLKLDPSDKATLKISMWLTKHTSPPAAMQKTTITDYVLKAFVYKASNVTNGHLAAVDMKIGSALRIKWHNRVSLGVGQGRPVYTRLVRKGTGTTKEEKERRAESTEWNEVIEMPVRLNVLSDNVRLIVHQKAKHDLNERAVGAITLPARKIPLLDPDSYSSITYPDPHEALSMDIDGTFKDPSKPHPLSPTATGANVLSSSPNLRESLEPMLRAAGNALGIASSAELNMAPEEGSELNEKRLSPKLLQLSTLAAVGQNRLIANGTLKVVMWLEEKATTNLLGEDCDETLAESEDALAPITFPLPLAYVGVDTTVPVGFKRTRRALLAAASPFMEAHFESQGFTDMKLGAWKLFKTDDPEEEEEGAEGSGVAEVDGGEGGKWNEIVGSAEWNGPLPDGCELRRNFTYTMPKSAMVKANPVRQIHTLSGVSKRMFVFTTKTYTPEVPFGSTFRTNVQHLAERRSATQTWLGLSSEAEFLTKRPFVAGQIEGGVKAGTKASLSEMVTLLTDAASGKKIEKGDAAGAAGKQGYGRKLLFLAAAALVLLLGWFGSDIKHAVAGVLAGVGNLARWLLLRLLLSGEEMAVLGGGWGGGGDECRNPGVVEWETGAG</sequence>
<dbReference type="PROSITE" id="PS51778">
    <property type="entry name" value="VAST"/>
    <property type="match status" value="1"/>
</dbReference>
<dbReference type="InterPro" id="IPR044511">
    <property type="entry name" value="At1g03370/At5g50170-like"/>
</dbReference>
<keyword evidence="2" id="KW-0472">Membrane</keyword>
<name>A0ABQ6M9L9_9STRA</name>
<dbReference type="InterPro" id="IPR036390">
    <property type="entry name" value="WH_DNA-bd_sf"/>
</dbReference>
<dbReference type="Proteomes" id="UP001165060">
    <property type="component" value="Unassembled WGS sequence"/>
</dbReference>
<dbReference type="Gene3D" id="1.10.10.10">
    <property type="entry name" value="Winged helix-like DNA-binding domain superfamily/Winged helix DNA-binding domain"/>
    <property type="match status" value="1"/>
</dbReference>
<evidence type="ECO:0000313" key="9">
    <source>
        <dbReference type="Proteomes" id="UP001165060"/>
    </source>
</evidence>
<evidence type="ECO:0000259" key="6">
    <source>
        <dbReference type="PROSITE" id="PS50186"/>
    </source>
</evidence>
<evidence type="ECO:0000256" key="1">
    <source>
        <dbReference type="ARBA" id="ARBA00004370"/>
    </source>
</evidence>
<dbReference type="PANTHER" id="PTHR46296:SF8">
    <property type="entry name" value="OS06G0297800 PROTEIN"/>
    <property type="match status" value="1"/>
</dbReference>
<feature type="region of interest" description="Disordered" evidence="4">
    <location>
        <begin position="1"/>
        <end position="79"/>
    </location>
</feature>
<dbReference type="SUPFAM" id="SSF49562">
    <property type="entry name" value="C2 domain (Calcium/lipid-binding domain, CaLB)"/>
    <property type="match status" value="1"/>
</dbReference>
<comment type="subcellular location">
    <subcellularLocation>
        <location evidence="1">Membrane</location>
    </subcellularLocation>
</comment>
<dbReference type="SUPFAM" id="SSF46785">
    <property type="entry name" value="Winged helix' DNA-binding domain"/>
    <property type="match status" value="1"/>
</dbReference>
<dbReference type="SMART" id="SM00239">
    <property type="entry name" value="C2"/>
    <property type="match status" value="1"/>
</dbReference>
<dbReference type="PROSITE" id="PS50004">
    <property type="entry name" value="C2"/>
    <property type="match status" value="1"/>
</dbReference>
<dbReference type="InterPro" id="IPR000591">
    <property type="entry name" value="DEP_dom"/>
</dbReference>
<feature type="region of interest" description="Disordered" evidence="4">
    <location>
        <begin position="805"/>
        <end position="837"/>
    </location>
</feature>
<dbReference type="InterPro" id="IPR036388">
    <property type="entry name" value="WH-like_DNA-bd_sf"/>
</dbReference>
<feature type="domain" description="C2" evidence="5">
    <location>
        <begin position="309"/>
        <end position="433"/>
    </location>
</feature>
<dbReference type="CDD" id="cd04371">
    <property type="entry name" value="DEP"/>
    <property type="match status" value="1"/>
</dbReference>
<evidence type="ECO:0000313" key="8">
    <source>
        <dbReference type="EMBL" id="GMI22062.1"/>
    </source>
</evidence>
<feature type="compositionally biased region" description="Low complexity" evidence="4">
    <location>
        <begin position="192"/>
        <end position="209"/>
    </location>
</feature>
<evidence type="ECO:0000256" key="2">
    <source>
        <dbReference type="ARBA" id="ARBA00023136"/>
    </source>
</evidence>
<reference evidence="8 9" key="1">
    <citation type="journal article" date="2023" name="Commun. Biol.">
        <title>Genome analysis of Parmales, the sister group of diatoms, reveals the evolutionary specialization of diatoms from phago-mixotrophs to photoautotrophs.</title>
        <authorList>
            <person name="Ban H."/>
            <person name="Sato S."/>
            <person name="Yoshikawa S."/>
            <person name="Yamada K."/>
            <person name="Nakamura Y."/>
            <person name="Ichinomiya M."/>
            <person name="Sato N."/>
            <person name="Blanc-Mathieu R."/>
            <person name="Endo H."/>
            <person name="Kuwata A."/>
            <person name="Ogata H."/>
        </authorList>
    </citation>
    <scope>NUCLEOTIDE SEQUENCE [LARGE SCALE GENOMIC DNA]</scope>
</reference>
<feature type="domain" description="VASt" evidence="7">
    <location>
        <begin position="754"/>
        <end position="963"/>
    </location>
</feature>
<feature type="compositionally biased region" description="Acidic residues" evidence="4">
    <location>
        <begin position="62"/>
        <end position="76"/>
    </location>
</feature>
<dbReference type="InterPro" id="IPR000008">
    <property type="entry name" value="C2_dom"/>
</dbReference>
<evidence type="ECO:0000256" key="3">
    <source>
        <dbReference type="SAM" id="Coils"/>
    </source>
</evidence>
<keyword evidence="3" id="KW-0175">Coiled coil</keyword>
<dbReference type="Pfam" id="PF16016">
    <property type="entry name" value="VASt"/>
    <property type="match status" value="1"/>
</dbReference>
<comment type="caution">
    <text evidence="8">The sequence shown here is derived from an EMBL/GenBank/DDBJ whole genome shotgun (WGS) entry which is preliminary data.</text>
</comment>
<evidence type="ECO:0000256" key="4">
    <source>
        <dbReference type="SAM" id="MobiDB-lite"/>
    </source>
</evidence>
<evidence type="ECO:0000259" key="5">
    <source>
        <dbReference type="PROSITE" id="PS50004"/>
    </source>
</evidence>
<evidence type="ECO:0008006" key="10">
    <source>
        <dbReference type="Google" id="ProtNLM"/>
    </source>
</evidence>
<proteinExistence type="predicted"/>
<feature type="domain" description="DEP" evidence="6">
    <location>
        <begin position="231"/>
        <end position="323"/>
    </location>
</feature>
<organism evidence="8 9">
    <name type="scientific">Tetraparma gracilis</name>
    <dbReference type="NCBI Taxonomy" id="2962635"/>
    <lineage>
        <taxon>Eukaryota</taxon>
        <taxon>Sar</taxon>
        <taxon>Stramenopiles</taxon>
        <taxon>Ochrophyta</taxon>
        <taxon>Bolidophyceae</taxon>
        <taxon>Parmales</taxon>
        <taxon>Triparmaceae</taxon>
        <taxon>Tetraparma</taxon>
    </lineage>
</organism>
<dbReference type="PROSITE" id="PS50186">
    <property type="entry name" value="DEP"/>
    <property type="match status" value="1"/>
</dbReference>